<keyword evidence="2" id="KW-1185">Reference proteome</keyword>
<dbReference type="RefSeq" id="YP_009625611.1">
    <property type="nucleotide sequence ID" value="NC_042132.1"/>
</dbReference>
<name>A0A2U8UL85_9CAUD</name>
<sequence>MSARHGSKAITDVRYGSKQITQIRRGSTLLWSRANLRDDFNRDDSIGLGPNWVDLGPATDPYLASVTNGYARLNIPEGLINLSLRTSRMRFNGGVKPTDAGHIEARVAIKGDEGWDRITEVYGWMNADMSGGVAIRLDGARASIVRRVNNVNTVVAAGGPYAAGDSLRLIRSADLITWTLRRNGQLLAEWADPTMTVTTGVAFRSLGLLVSGTKDTFGPRRYSAAIDYIEAA</sequence>
<evidence type="ECO:0000313" key="2">
    <source>
        <dbReference type="Proteomes" id="UP000246591"/>
    </source>
</evidence>
<dbReference type="GeneID" id="40102505"/>
<dbReference type="KEGG" id="vg:40102505"/>
<reference evidence="2" key="1">
    <citation type="submission" date="2018-03" db="EMBL/GenBank/DDBJ databases">
        <authorList>
            <person name="Keele B.F."/>
        </authorList>
    </citation>
    <scope>NUCLEOTIDE SEQUENCE [LARGE SCALE GENOMIC DNA]</scope>
</reference>
<dbReference type="EMBL" id="MH153810">
    <property type="protein sequence ID" value="AWN04241.1"/>
    <property type="molecule type" value="Genomic_DNA"/>
</dbReference>
<gene>
    <name evidence="1" type="primary">40</name>
    <name evidence="1" type="ORF">PBI_SOUR_40</name>
</gene>
<protein>
    <submittedName>
        <fullName evidence="1">Minor tail protein</fullName>
    </submittedName>
</protein>
<dbReference type="Proteomes" id="UP000246591">
    <property type="component" value="Segment"/>
</dbReference>
<organism evidence="1 2">
    <name type="scientific">Gordonia phage Sour</name>
    <dbReference type="NCBI Taxonomy" id="2182349"/>
    <lineage>
        <taxon>Viruses</taxon>
        <taxon>Duplodnaviria</taxon>
        <taxon>Heunggongvirae</taxon>
        <taxon>Uroviricota</taxon>
        <taxon>Caudoviricetes</taxon>
        <taxon>Sourvirus</taxon>
        <taxon>Sourvirus sour</taxon>
    </lineage>
</organism>
<evidence type="ECO:0000313" key="1">
    <source>
        <dbReference type="EMBL" id="AWN04241.1"/>
    </source>
</evidence>
<accession>A0A2U8UL85</accession>
<proteinExistence type="predicted"/>